<keyword evidence="3" id="KW-0633">Potassium transport</keyword>
<dbReference type="PANTHER" id="PTHR11767:SF102">
    <property type="entry name" value="INWARDLY RECTIFYING POTASSIUM CHANNEL 1, ISOFORM F"/>
    <property type="match status" value="1"/>
</dbReference>
<feature type="domain" description="Inward rectifier potassium channel C-terminal" evidence="13">
    <location>
        <begin position="164"/>
        <end position="312"/>
    </location>
</feature>
<evidence type="ECO:0000256" key="3">
    <source>
        <dbReference type="ARBA" id="ARBA00022538"/>
    </source>
</evidence>
<evidence type="ECO:0000256" key="11">
    <source>
        <dbReference type="SAM" id="Phobius"/>
    </source>
</evidence>
<feature type="transmembrane region" description="Helical" evidence="11">
    <location>
        <begin position="65"/>
        <end position="87"/>
    </location>
</feature>
<keyword evidence="2" id="KW-0813">Transport</keyword>
<evidence type="ECO:0000256" key="5">
    <source>
        <dbReference type="ARBA" id="ARBA00022882"/>
    </source>
</evidence>
<dbReference type="SUPFAM" id="SSF81324">
    <property type="entry name" value="Voltage-gated potassium channels"/>
    <property type="match status" value="1"/>
</dbReference>
<dbReference type="GO" id="GO:1990573">
    <property type="term" value="P:potassium ion import across plasma membrane"/>
    <property type="evidence" value="ECO:0007669"/>
    <property type="project" value="TreeGrafter"/>
</dbReference>
<evidence type="ECO:0000256" key="2">
    <source>
        <dbReference type="ARBA" id="ARBA00022448"/>
    </source>
</evidence>
<dbReference type="GO" id="GO:0005886">
    <property type="term" value="C:plasma membrane"/>
    <property type="evidence" value="ECO:0007669"/>
    <property type="project" value="TreeGrafter"/>
</dbReference>
<evidence type="ECO:0000256" key="6">
    <source>
        <dbReference type="ARBA" id="ARBA00022958"/>
    </source>
</evidence>
<evidence type="ECO:0000256" key="4">
    <source>
        <dbReference type="ARBA" id="ARBA00022692"/>
    </source>
</evidence>
<comment type="caution">
    <text evidence="14">The sequence shown here is derived from an EMBL/GenBank/DDBJ whole genome shotgun (WGS) entry which is preliminary data.</text>
</comment>
<keyword evidence="6" id="KW-0630">Potassium</keyword>
<dbReference type="InterPro" id="IPR041647">
    <property type="entry name" value="IRK_C"/>
</dbReference>
<dbReference type="RefSeq" id="WP_089081262.1">
    <property type="nucleotide sequence ID" value="NZ_VFPJ01000001.1"/>
</dbReference>
<feature type="domain" description="Potassium channel" evidence="12">
    <location>
        <begin position="78"/>
        <end position="153"/>
    </location>
</feature>
<dbReference type="InterPro" id="IPR013518">
    <property type="entry name" value="K_chnl_inward-rec_Kir_cyto"/>
</dbReference>
<dbReference type="AlphaFoldDB" id="A0A543G768"/>
<gene>
    <name evidence="14" type="ORF">BC670_2952</name>
</gene>
<evidence type="ECO:0000313" key="15">
    <source>
        <dbReference type="Proteomes" id="UP000320773"/>
    </source>
</evidence>
<evidence type="ECO:0000259" key="13">
    <source>
        <dbReference type="Pfam" id="PF17655"/>
    </source>
</evidence>
<dbReference type="InterPro" id="IPR014756">
    <property type="entry name" value="Ig_E-set"/>
</dbReference>
<dbReference type="GO" id="GO:0034765">
    <property type="term" value="P:regulation of monoatomic ion transmembrane transport"/>
    <property type="evidence" value="ECO:0007669"/>
    <property type="project" value="TreeGrafter"/>
</dbReference>
<keyword evidence="9 11" id="KW-0472">Membrane</keyword>
<dbReference type="Gene3D" id="1.10.287.70">
    <property type="match status" value="1"/>
</dbReference>
<feature type="transmembrane region" description="Helical" evidence="11">
    <location>
        <begin position="129"/>
        <end position="154"/>
    </location>
</feature>
<dbReference type="PANTHER" id="PTHR11767">
    <property type="entry name" value="INWARD RECTIFIER POTASSIUM CHANNEL"/>
    <property type="match status" value="1"/>
</dbReference>
<protein>
    <submittedName>
        <fullName evidence="14">Inward rectifier potassium channel</fullName>
    </submittedName>
</protein>
<dbReference type="Proteomes" id="UP000320773">
    <property type="component" value="Unassembled WGS sequence"/>
</dbReference>
<dbReference type="InterPro" id="IPR013099">
    <property type="entry name" value="K_chnl_dom"/>
</dbReference>
<name>A0A543G768_9FLAO</name>
<evidence type="ECO:0000256" key="7">
    <source>
        <dbReference type="ARBA" id="ARBA00022989"/>
    </source>
</evidence>
<dbReference type="Pfam" id="PF07885">
    <property type="entry name" value="Ion_trans_2"/>
    <property type="match status" value="1"/>
</dbReference>
<sequence>MSLIRKKNIRHIKSKANTGFGNQASEFENRFINKNGNANVIKSGISFLDSISWYHLMLTVSKRNFIFALLMGFILINTIFASLYYFIGIEHLNGINKTSSQLEQLAQAYFFSAQTFTTVGYGHISPTGFLTSMLAALEALIGLLSFALATGLFYGRFSKPKAFILFSHHAIIAPYKSGKALMVRLVPFKNISLIDAEVQITAGIIIEENNTRVNKFFTLDLEMNQIASLNLNWTLVHEITEQSPFYGFSQEDFAQTKGEIIVYFKAFDDMYSNTVSIKTSYIFEEIIYDAKFEKMYYNTPKGIILEIDKLNQITKL</sequence>
<dbReference type="InterPro" id="IPR016449">
    <property type="entry name" value="K_chnl_inward-rec_Kir"/>
</dbReference>
<keyword evidence="5" id="KW-0851">Voltage-gated channel</keyword>
<accession>A0A543G768</accession>
<dbReference type="SUPFAM" id="SSF81296">
    <property type="entry name" value="E set domains"/>
    <property type="match status" value="1"/>
</dbReference>
<keyword evidence="10 14" id="KW-0407">Ion channel</keyword>
<evidence type="ECO:0000256" key="8">
    <source>
        <dbReference type="ARBA" id="ARBA00023065"/>
    </source>
</evidence>
<evidence type="ECO:0000256" key="9">
    <source>
        <dbReference type="ARBA" id="ARBA00023136"/>
    </source>
</evidence>
<evidence type="ECO:0000313" key="14">
    <source>
        <dbReference type="EMBL" id="TQM41936.1"/>
    </source>
</evidence>
<dbReference type="Pfam" id="PF17655">
    <property type="entry name" value="IRK_C"/>
    <property type="match status" value="1"/>
</dbReference>
<dbReference type="EMBL" id="VFPJ01000001">
    <property type="protein sequence ID" value="TQM41936.1"/>
    <property type="molecule type" value="Genomic_DNA"/>
</dbReference>
<proteinExistence type="predicted"/>
<evidence type="ECO:0000256" key="10">
    <source>
        <dbReference type="ARBA" id="ARBA00023303"/>
    </source>
</evidence>
<comment type="subcellular location">
    <subcellularLocation>
        <location evidence="1">Membrane</location>
        <topology evidence="1">Multi-pass membrane protein</topology>
    </subcellularLocation>
</comment>
<organism evidence="14 15">
    <name type="scientific">Flavobacterium branchiophilum</name>
    <dbReference type="NCBI Taxonomy" id="55197"/>
    <lineage>
        <taxon>Bacteria</taxon>
        <taxon>Pseudomonadati</taxon>
        <taxon>Bacteroidota</taxon>
        <taxon>Flavobacteriia</taxon>
        <taxon>Flavobacteriales</taxon>
        <taxon>Flavobacteriaceae</taxon>
        <taxon>Flavobacterium</taxon>
    </lineage>
</organism>
<dbReference type="PRINTS" id="PR01320">
    <property type="entry name" value="KIRCHANNEL"/>
</dbReference>
<keyword evidence="8" id="KW-0406">Ion transport</keyword>
<evidence type="ECO:0000256" key="1">
    <source>
        <dbReference type="ARBA" id="ARBA00004141"/>
    </source>
</evidence>
<dbReference type="GO" id="GO:0034702">
    <property type="term" value="C:monoatomic ion channel complex"/>
    <property type="evidence" value="ECO:0007669"/>
    <property type="project" value="UniProtKB-KW"/>
</dbReference>
<evidence type="ECO:0000259" key="12">
    <source>
        <dbReference type="Pfam" id="PF07885"/>
    </source>
</evidence>
<reference evidence="14 15" key="1">
    <citation type="submission" date="2019-06" db="EMBL/GenBank/DDBJ databases">
        <title>Genomic Encyclopedia of Archaeal and Bacterial Type Strains, Phase II (KMG-II): from individual species to whole genera.</title>
        <authorList>
            <person name="Goeker M."/>
        </authorList>
    </citation>
    <scope>NUCLEOTIDE SEQUENCE [LARGE SCALE GENOMIC DNA]</scope>
    <source>
        <strain evidence="14 15">DSM 24789</strain>
    </source>
</reference>
<keyword evidence="4 11" id="KW-0812">Transmembrane</keyword>
<dbReference type="Gene3D" id="2.60.40.1400">
    <property type="entry name" value="G protein-activated inward rectifier potassium channel 1"/>
    <property type="match status" value="1"/>
</dbReference>
<keyword evidence="7 11" id="KW-1133">Transmembrane helix</keyword>
<dbReference type="GO" id="GO:0005242">
    <property type="term" value="F:inward rectifier potassium channel activity"/>
    <property type="evidence" value="ECO:0007669"/>
    <property type="project" value="InterPro"/>
</dbReference>